<dbReference type="Proteomes" id="UP001601303">
    <property type="component" value="Unassembled WGS sequence"/>
</dbReference>
<sequence>MSDDRGEIARLCENLPWLRDAARAAGLGERLEAAVAVAAAGRTEGVTAILRRLDLPEAPEVRAPGGIVYPATSEERYGVEAYVCPGGVCDRTWVRPPGVRVTVCAVHGAKMRRQRST</sequence>
<evidence type="ECO:0000313" key="1">
    <source>
        <dbReference type="EMBL" id="MFE9597242.1"/>
    </source>
</evidence>
<protein>
    <submittedName>
        <fullName evidence="1">Uncharacterized protein</fullName>
    </submittedName>
</protein>
<reference evidence="1 2" key="1">
    <citation type="submission" date="2024-10" db="EMBL/GenBank/DDBJ databases">
        <title>The Natural Products Discovery Center: Release of the First 8490 Sequenced Strains for Exploring Actinobacteria Biosynthetic Diversity.</title>
        <authorList>
            <person name="Kalkreuter E."/>
            <person name="Kautsar S.A."/>
            <person name="Yang D."/>
            <person name="Bader C.D."/>
            <person name="Teijaro C.N."/>
            <person name="Fluegel L."/>
            <person name="Davis C.M."/>
            <person name="Simpson J.R."/>
            <person name="Lauterbach L."/>
            <person name="Steele A.D."/>
            <person name="Gui C."/>
            <person name="Meng S."/>
            <person name="Li G."/>
            <person name="Viehrig K."/>
            <person name="Ye F."/>
            <person name="Su P."/>
            <person name="Kiefer A.F."/>
            <person name="Nichols A."/>
            <person name="Cepeda A.J."/>
            <person name="Yan W."/>
            <person name="Fan B."/>
            <person name="Jiang Y."/>
            <person name="Adhikari A."/>
            <person name="Zheng C.-J."/>
            <person name="Schuster L."/>
            <person name="Cowan T.M."/>
            <person name="Smanski M.J."/>
            <person name="Chevrette M.G."/>
            <person name="De Carvalho L.P.S."/>
            <person name="Shen B."/>
        </authorList>
    </citation>
    <scope>NUCLEOTIDE SEQUENCE [LARGE SCALE GENOMIC DNA]</scope>
    <source>
        <strain evidence="1 2">NPDC006488</strain>
    </source>
</reference>
<accession>A0ABW6LU30</accession>
<dbReference type="RefSeq" id="WP_388101732.1">
    <property type="nucleotide sequence ID" value="NZ_JBIAHM010000001.1"/>
</dbReference>
<gene>
    <name evidence="1" type="ORF">ACFYNQ_01540</name>
</gene>
<organism evidence="1 2">
    <name type="scientific">Streptomyces hokutonensis</name>
    <dbReference type="NCBI Taxonomy" id="1306990"/>
    <lineage>
        <taxon>Bacteria</taxon>
        <taxon>Bacillati</taxon>
        <taxon>Actinomycetota</taxon>
        <taxon>Actinomycetes</taxon>
        <taxon>Kitasatosporales</taxon>
        <taxon>Streptomycetaceae</taxon>
        <taxon>Streptomyces</taxon>
    </lineage>
</organism>
<evidence type="ECO:0000313" key="2">
    <source>
        <dbReference type="Proteomes" id="UP001601303"/>
    </source>
</evidence>
<proteinExistence type="predicted"/>
<comment type="caution">
    <text evidence="1">The sequence shown here is derived from an EMBL/GenBank/DDBJ whole genome shotgun (WGS) entry which is preliminary data.</text>
</comment>
<dbReference type="EMBL" id="JBIAHM010000001">
    <property type="protein sequence ID" value="MFE9597242.1"/>
    <property type="molecule type" value="Genomic_DNA"/>
</dbReference>
<keyword evidence="2" id="KW-1185">Reference proteome</keyword>
<name>A0ABW6LU30_9ACTN</name>